<dbReference type="InterPro" id="IPR002501">
    <property type="entry name" value="PsdUridine_synth_N"/>
</dbReference>
<feature type="domain" description="Pseudouridine synthase II N-terminal" evidence="4">
    <location>
        <begin position="42"/>
        <end position="123"/>
    </location>
</feature>
<dbReference type="Pfam" id="PF01509">
    <property type="entry name" value="TruB_N"/>
    <property type="match status" value="1"/>
</dbReference>
<dbReference type="GO" id="GO:0006400">
    <property type="term" value="P:tRNA modification"/>
    <property type="evidence" value="ECO:0007669"/>
    <property type="project" value="TreeGrafter"/>
</dbReference>
<dbReference type="GO" id="GO:0003723">
    <property type="term" value="F:RNA binding"/>
    <property type="evidence" value="ECO:0007669"/>
    <property type="project" value="InterPro"/>
</dbReference>
<dbReference type="GO" id="GO:1990481">
    <property type="term" value="P:mRNA pseudouridine synthesis"/>
    <property type="evidence" value="ECO:0007669"/>
    <property type="project" value="TreeGrafter"/>
</dbReference>
<dbReference type="InterPro" id="IPR014780">
    <property type="entry name" value="tRNA_psdUridine_synth_TruB"/>
</dbReference>
<dbReference type="EC" id="5.4.99.25" evidence="1"/>
<evidence type="ECO:0000313" key="5">
    <source>
        <dbReference type="EMBL" id="GAI20049.1"/>
    </source>
</evidence>
<protein>
    <recommendedName>
        <fullName evidence="1">tRNA pseudouridine(55) synthase</fullName>
        <ecNumber evidence="1">5.4.99.25</ecNumber>
    </recommendedName>
</protein>
<sequence>MNFVLGYTKILIAMDDILLVDKPKGLTSSRVVELIRKELKVKTDHTGTLDPIATGLLIILMGRRTKEASSFLTLDKSYEVKARLGVETDTFDCDGKILQQSDATITKEELQEVLKGFRGEIWQ</sequence>
<feature type="non-terminal residue" evidence="5">
    <location>
        <position position="123"/>
    </location>
</feature>
<organism evidence="5">
    <name type="scientific">marine sediment metagenome</name>
    <dbReference type="NCBI Taxonomy" id="412755"/>
    <lineage>
        <taxon>unclassified sequences</taxon>
        <taxon>metagenomes</taxon>
        <taxon>ecological metagenomes</taxon>
    </lineage>
</organism>
<keyword evidence="3" id="KW-0413">Isomerase</keyword>
<dbReference type="PANTHER" id="PTHR13767:SF2">
    <property type="entry name" value="PSEUDOURIDYLATE SYNTHASE TRUB1"/>
    <property type="match status" value="1"/>
</dbReference>
<accession>X1NN01</accession>
<name>X1NN01_9ZZZZ</name>
<dbReference type="Gene3D" id="3.30.2350.10">
    <property type="entry name" value="Pseudouridine synthase"/>
    <property type="match status" value="1"/>
</dbReference>
<dbReference type="PANTHER" id="PTHR13767">
    <property type="entry name" value="TRNA-PSEUDOURIDINE SYNTHASE"/>
    <property type="match status" value="1"/>
</dbReference>
<evidence type="ECO:0000256" key="2">
    <source>
        <dbReference type="ARBA" id="ARBA00022694"/>
    </source>
</evidence>
<evidence type="ECO:0000256" key="3">
    <source>
        <dbReference type="ARBA" id="ARBA00023235"/>
    </source>
</evidence>
<dbReference type="InterPro" id="IPR020103">
    <property type="entry name" value="PsdUridine_synth_cat_dom_sf"/>
</dbReference>
<dbReference type="AlphaFoldDB" id="X1NN01"/>
<dbReference type="EMBL" id="BARV01018458">
    <property type="protein sequence ID" value="GAI20049.1"/>
    <property type="molecule type" value="Genomic_DNA"/>
</dbReference>
<dbReference type="GO" id="GO:0160148">
    <property type="term" value="F:tRNA pseudouridine(55) synthase activity"/>
    <property type="evidence" value="ECO:0007669"/>
    <property type="project" value="UniProtKB-EC"/>
</dbReference>
<proteinExistence type="predicted"/>
<reference evidence="5" key="1">
    <citation type="journal article" date="2014" name="Front. Microbiol.">
        <title>High frequency of phylogenetically diverse reductive dehalogenase-homologous genes in deep subseafloor sedimentary metagenomes.</title>
        <authorList>
            <person name="Kawai M."/>
            <person name="Futagami T."/>
            <person name="Toyoda A."/>
            <person name="Takaki Y."/>
            <person name="Nishi S."/>
            <person name="Hori S."/>
            <person name="Arai W."/>
            <person name="Tsubouchi T."/>
            <person name="Morono Y."/>
            <person name="Uchiyama I."/>
            <person name="Ito T."/>
            <person name="Fujiyama A."/>
            <person name="Inagaki F."/>
            <person name="Takami H."/>
        </authorList>
    </citation>
    <scope>NUCLEOTIDE SEQUENCE</scope>
    <source>
        <strain evidence="5">Expedition CK06-06</strain>
    </source>
</reference>
<evidence type="ECO:0000259" key="4">
    <source>
        <dbReference type="Pfam" id="PF01509"/>
    </source>
</evidence>
<dbReference type="SUPFAM" id="SSF55120">
    <property type="entry name" value="Pseudouridine synthase"/>
    <property type="match status" value="1"/>
</dbReference>
<gene>
    <name evidence="5" type="ORF">S06H3_31212</name>
</gene>
<comment type="caution">
    <text evidence="5">The sequence shown here is derived from an EMBL/GenBank/DDBJ whole genome shotgun (WGS) entry which is preliminary data.</text>
</comment>
<evidence type="ECO:0000256" key="1">
    <source>
        <dbReference type="ARBA" id="ARBA00012787"/>
    </source>
</evidence>
<keyword evidence="2" id="KW-0819">tRNA processing</keyword>